<reference evidence="3 4" key="1">
    <citation type="journal article" date="2021" name="Elife">
        <title>Chloroplast acquisition without the gene transfer in kleptoplastic sea slugs, Plakobranchus ocellatus.</title>
        <authorList>
            <person name="Maeda T."/>
            <person name="Takahashi S."/>
            <person name="Yoshida T."/>
            <person name="Shimamura S."/>
            <person name="Takaki Y."/>
            <person name="Nagai Y."/>
            <person name="Toyoda A."/>
            <person name="Suzuki Y."/>
            <person name="Arimoto A."/>
            <person name="Ishii H."/>
            <person name="Satoh N."/>
            <person name="Nishiyama T."/>
            <person name="Hasebe M."/>
            <person name="Maruyama T."/>
            <person name="Minagawa J."/>
            <person name="Obokata J."/>
            <person name="Shigenobu S."/>
        </authorList>
    </citation>
    <scope>NUCLEOTIDE SEQUENCE [LARGE SCALE GENOMIC DNA]</scope>
</reference>
<keyword evidence="4" id="KW-1185">Reference proteome</keyword>
<evidence type="ECO:0000256" key="1">
    <source>
        <dbReference type="SAM" id="MobiDB-lite"/>
    </source>
</evidence>
<feature type="compositionally biased region" description="Basic and acidic residues" evidence="1">
    <location>
        <begin position="74"/>
        <end position="99"/>
    </location>
</feature>
<keyword evidence="2" id="KW-0812">Transmembrane</keyword>
<feature type="transmembrane region" description="Helical" evidence="2">
    <location>
        <begin position="12"/>
        <end position="35"/>
    </location>
</feature>
<dbReference type="AlphaFoldDB" id="A0AAV4AHI8"/>
<dbReference type="PANTHER" id="PTHR31389:SF4">
    <property type="entry name" value="LD39211P"/>
    <property type="match status" value="1"/>
</dbReference>
<feature type="compositionally biased region" description="Basic and acidic residues" evidence="1">
    <location>
        <begin position="254"/>
        <end position="267"/>
    </location>
</feature>
<accession>A0AAV4AHI8</accession>
<evidence type="ECO:0000256" key="2">
    <source>
        <dbReference type="SAM" id="Phobius"/>
    </source>
</evidence>
<evidence type="ECO:0000313" key="3">
    <source>
        <dbReference type="EMBL" id="GFO07630.1"/>
    </source>
</evidence>
<comment type="caution">
    <text evidence="3">The sequence shown here is derived from an EMBL/GenBank/DDBJ whole genome shotgun (WGS) entry which is preliminary data.</text>
</comment>
<organism evidence="3 4">
    <name type="scientific">Plakobranchus ocellatus</name>
    <dbReference type="NCBI Taxonomy" id="259542"/>
    <lineage>
        <taxon>Eukaryota</taxon>
        <taxon>Metazoa</taxon>
        <taxon>Spiralia</taxon>
        <taxon>Lophotrochozoa</taxon>
        <taxon>Mollusca</taxon>
        <taxon>Gastropoda</taxon>
        <taxon>Heterobranchia</taxon>
        <taxon>Euthyneura</taxon>
        <taxon>Panpulmonata</taxon>
        <taxon>Sacoglossa</taxon>
        <taxon>Placobranchoidea</taxon>
        <taxon>Plakobranchidae</taxon>
        <taxon>Plakobranchus</taxon>
    </lineage>
</organism>
<proteinExistence type="predicted"/>
<evidence type="ECO:0000313" key="4">
    <source>
        <dbReference type="Proteomes" id="UP000735302"/>
    </source>
</evidence>
<feature type="compositionally biased region" description="Acidic residues" evidence="1">
    <location>
        <begin position="237"/>
        <end position="253"/>
    </location>
</feature>
<dbReference type="Proteomes" id="UP000735302">
    <property type="component" value="Unassembled WGS sequence"/>
</dbReference>
<keyword evidence="2" id="KW-1133">Transmembrane helix</keyword>
<sequence>MASTFSVALKGFRSVTFTLVIFVLGIIAGSMLVIYPNYSIPALGENRISEEMLMSILQKSRIAEANRADPSSTDGEREAALEGDYPERHRRPDKDKPKADIYSGKQPHREDIEQTKQEVQAVEEGEEADKVGREDEVREVEEAKAVEELETVEEVKEEDEGKNVEDVEGMEGVEDVKEERGLEEEEDGIDRTGKKKKSEVDDEAEERERVESLESSKPTSPKQQPTTVADTPHNDRDEGDATDDDDDDDYRDDDSDHKEDEETDSRAAEINSEFPDKNKNEKNYEERKGRTHEDEAASKQERGEVDSDEDSREGLRQEEISTQHLLQIFEMKLKNITGRGRDLGDTCFDKRTLSNSCDNGQCLQTKRPAAPKDRLKQLINRPGLILSDSQHALLREMAAQVTKKYDVILMTAASSNHFLESQALLQNIHQFVFPHLKNFALLFYDIGLTGRERRDMEKYCRCQVLSFPFHELPEYVQNLKCYAWKPVMIKAHIHQANVVLWLDASIRFNGDSDQLHLLIQRVKERGVQIGGSSADTAFRTFRSMFHYFGDEPCMYLGMGQAQATIGGYNNEPFVHRAILEPWVACALNQDCMCPANNLSAGCRDSKKMAENFMLHGGPIIYGMCHRFDQSAITLILHKLYQIHYRWVMMRVHEYGSIERDDEVNYFKTL</sequence>
<keyword evidence="2" id="KW-0472">Membrane</keyword>
<protein>
    <submittedName>
        <fullName evidence="3">Uncharacterized protein</fullName>
    </submittedName>
</protein>
<feature type="compositionally biased region" description="Acidic residues" evidence="1">
    <location>
        <begin position="148"/>
        <end position="158"/>
    </location>
</feature>
<dbReference type="Pfam" id="PF07801">
    <property type="entry name" value="DUF1647"/>
    <property type="match status" value="1"/>
</dbReference>
<feature type="compositionally biased region" description="Polar residues" evidence="1">
    <location>
        <begin position="217"/>
        <end position="229"/>
    </location>
</feature>
<gene>
    <name evidence="3" type="ORF">PoB_003413500</name>
</gene>
<feature type="compositionally biased region" description="Basic and acidic residues" evidence="1">
    <location>
        <begin position="274"/>
        <end position="305"/>
    </location>
</feature>
<feature type="compositionally biased region" description="Basic and acidic residues" evidence="1">
    <location>
        <begin position="107"/>
        <end position="116"/>
    </location>
</feature>
<dbReference type="InterPro" id="IPR012444">
    <property type="entry name" value="DUF1647"/>
</dbReference>
<dbReference type="EMBL" id="BLXT01003903">
    <property type="protein sequence ID" value="GFO07630.1"/>
    <property type="molecule type" value="Genomic_DNA"/>
</dbReference>
<dbReference type="PANTHER" id="PTHR31389">
    <property type="entry name" value="LD39211P"/>
    <property type="match status" value="1"/>
</dbReference>
<feature type="region of interest" description="Disordered" evidence="1">
    <location>
        <begin position="63"/>
        <end position="319"/>
    </location>
</feature>
<name>A0AAV4AHI8_9GAST</name>
<feature type="compositionally biased region" description="Basic and acidic residues" evidence="1">
    <location>
        <begin position="128"/>
        <end position="147"/>
    </location>
</feature>